<dbReference type="KEGG" id="ahm:TL08_02470"/>
<evidence type="ECO:0000313" key="3">
    <source>
        <dbReference type="Proteomes" id="UP000095210"/>
    </source>
</evidence>
<feature type="region of interest" description="Disordered" evidence="1">
    <location>
        <begin position="56"/>
        <end position="76"/>
    </location>
</feature>
<gene>
    <name evidence="2" type="ORF">TL08_02470</name>
</gene>
<sequence>MAPVLYLLAAIGVLSVAVLLWRAFASERVGATRPRQPGPLAPDDDPEFLRKLAQQQWEDRMRKQRGTDQDEGNPPA</sequence>
<name>A0AAC9HKZ4_9PSEU</name>
<proteinExistence type="predicted"/>
<dbReference type="EMBL" id="CP014859">
    <property type="protein sequence ID" value="AOS61332.1"/>
    <property type="molecule type" value="Genomic_DNA"/>
</dbReference>
<keyword evidence="3" id="KW-1185">Reference proteome</keyword>
<evidence type="ECO:0000313" key="2">
    <source>
        <dbReference type="EMBL" id="AOS61332.1"/>
    </source>
</evidence>
<organism evidence="2 3">
    <name type="scientific">Actinoalloteichus hymeniacidonis</name>
    <dbReference type="NCBI Taxonomy" id="340345"/>
    <lineage>
        <taxon>Bacteria</taxon>
        <taxon>Bacillati</taxon>
        <taxon>Actinomycetota</taxon>
        <taxon>Actinomycetes</taxon>
        <taxon>Pseudonocardiales</taxon>
        <taxon>Pseudonocardiaceae</taxon>
        <taxon>Actinoalloteichus</taxon>
    </lineage>
</organism>
<evidence type="ECO:0000256" key="1">
    <source>
        <dbReference type="SAM" id="MobiDB-lite"/>
    </source>
</evidence>
<feature type="compositionally biased region" description="Basic and acidic residues" evidence="1">
    <location>
        <begin position="57"/>
        <end position="68"/>
    </location>
</feature>
<dbReference type="AlphaFoldDB" id="A0AAC9HKZ4"/>
<dbReference type="Proteomes" id="UP000095210">
    <property type="component" value="Chromosome"/>
</dbReference>
<accession>A0AAC9HKZ4</accession>
<protein>
    <submittedName>
        <fullName evidence="2">Uncharacterized protein</fullName>
    </submittedName>
</protein>
<reference evidence="3" key="1">
    <citation type="submission" date="2016-03" db="EMBL/GenBank/DDBJ databases">
        <title>Complete genome sequence of the type strain Actinoalloteichus hymeniacidonis DSM 45092.</title>
        <authorList>
            <person name="Schaffert L."/>
            <person name="Albersmeier A."/>
            <person name="Winkler A."/>
            <person name="Kalinowski J."/>
            <person name="Zotchev S."/>
            <person name="Ruckert C."/>
        </authorList>
    </citation>
    <scope>NUCLEOTIDE SEQUENCE [LARGE SCALE GENOMIC DNA]</scope>
    <source>
        <strain evidence="3">HPA177(T) (DSM 45092(T))</strain>
    </source>
</reference>